<evidence type="ECO:0000256" key="1">
    <source>
        <dbReference type="ARBA" id="ARBA00004241"/>
    </source>
</evidence>
<keyword evidence="3" id="KW-0472">Membrane</keyword>
<evidence type="ECO:0000256" key="2">
    <source>
        <dbReference type="ARBA" id="ARBA00023287"/>
    </source>
</evidence>
<evidence type="ECO:0000313" key="4">
    <source>
        <dbReference type="EMBL" id="MTH52400.1"/>
    </source>
</evidence>
<dbReference type="InterPro" id="IPR016785">
    <property type="entry name" value="ComGD"/>
</dbReference>
<name>A0A7X2S2M6_9BACI</name>
<dbReference type="Pfam" id="PF07963">
    <property type="entry name" value="N_methyl"/>
    <property type="match status" value="1"/>
</dbReference>
<organism evidence="4 5">
    <name type="scientific">Metabacillus mangrovi</name>
    <dbReference type="NCBI Taxonomy" id="1491830"/>
    <lineage>
        <taxon>Bacteria</taxon>
        <taxon>Bacillati</taxon>
        <taxon>Bacillota</taxon>
        <taxon>Bacilli</taxon>
        <taxon>Bacillales</taxon>
        <taxon>Bacillaceae</taxon>
        <taxon>Metabacillus</taxon>
    </lineage>
</organism>
<dbReference type="Proteomes" id="UP000434639">
    <property type="component" value="Unassembled WGS sequence"/>
</dbReference>
<protein>
    <submittedName>
        <fullName evidence="4">Prepilin-type N-terminal cleavage/methylation domain-containing protein</fullName>
    </submittedName>
</protein>
<dbReference type="InterPro" id="IPR012902">
    <property type="entry name" value="N_methyl_site"/>
</dbReference>
<dbReference type="RefSeq" id="WP_155110902.1">
    <property type="nucleotide sequence ID" value="NZ_WMIB01000001.1"/>
</dbReference>
<accession>A0A7X2S2M6</accession>
<dbReference type="EMBL" id="WMIB01000001">
    <property type="protein sequence ID" value="MTH52400.1"/>
    <property type="molecule type" value="Genomic_DNA"/>
</dbReference>
<keyword evidence="3" id="KW-0812">Transmembrane</keyword>
<dbReference type="NCBIfam" id="TIGR02532">
    <property type="entry name" value="IV_pilin_GFxxxE"/>
    <property type="match status" value="1"/>
</dbReference>
<proteinExistence type="predicted"/>
<comment type="subcellular location">
    <subcellularLocation>
        <location evidence="1">Cell surface</location>
    </subcellularLocation>
</comment>
<gene>
    <name evidence="4" type="ORF">GKZ89_03200</name>
</gene>
<keyword evidence="5" id="KW-1185">Reference proteome</keyword>
<evidence type="ECO:0000313" key="5">
    <source>
        <dbReference type="Proteomes" id="UP000434639"/>
    </source>
</evidence>
<comment type="caution">
    <text evidence="4">The sequence shown here is derived from an EMBL/GenBank/DDBJ whole genome shotgun (WGS) entry which is preliminary data.</text>
</comment>
<dbReference type="GO" id="GO:0030420">
    <property type="term" value="P:establishment of competence for transformation"/>
    <property type="evidence" value="ECO:0007669"/>
    <property type="project" value="UniProtKB-KW"/>
</dbReference>
<dbReference type="PIRSF" id="PIRSF021292">
    <property type="entry name" value="Competence_ComGD"/>
    <property type="match status" value="1"/>
</dbReference>
<dbReference type="InterPro" id="IPR045584">
    <property type="entry name" value="Pilin-like"/>
</dbReference>
<sequence length="157" mass="17724">MSSRLNLLLKNKEHGFTLIETLLVLCIFTVLSVTALIQFRPVQDELAAGQFFEQFQKDLLYAQQHAVASRIPCILSLNEDQTGYQILLGRSSLENSTLLDRKLPMGMKIMHGTLSMRTTFHANGNISESGTLKVSVNQDTYLVRFYLGKGRFVVKKL</sequence>
<reference evidence="4 5" key="1">
    <citation type="journal article" date="2017" name="Int. J. Syst. Evol. Microbiol.">
        <title>Bacillus mangrovi sp. nov., isolated from a sediment sample from a mangrove forest.</title>
        <authorList>
            <person name="Gupta V."/>
            <person name="Singh P.K."/>
            <person name="Korpole S."/>
            <person name="Tanuku N.R.S."/>
            <person name="Pinnaka A.K."/>
        </authorList>
    </citation>
    <scope>NUCLEOTIDE SEQUENCE [LARGE SCALE GENOMIC DNA]</scope>
    <source>
        <strain evidence="4 5">KCTC 33872</strain>
    </source>
</reference>
<dbReference type="GO" id="GO:0009986">
    <property type="term" value="C:cell surface"/>
    <property type="evidence" value="ECO:0007669"/>
    <property type="project" value="UniProtKB-SubCell"/>
</dbReference>
<keyword evidence="2" id="KW-0178">Competence</keyword>
<dbReference type="AlphaFoldDB" id="A0A7X2S2M6"/>
<dbReference type="NCBIfam" id="NF040982">
    <property type="entry name" value="ComGD"/>
    <property type="match status" value="1"/>
</dbReference>
<feature type="transmembrane region" description="Helical" evidence="3">
    <location>
        <begin position="15"/>
        <end position="37"/>
    </location>
</feature>
<keyword evidence="3" id="KW-1133">Transmembrane helix</keyword>
<dbReference type="OrthoDB" id="1653576at2"/>
<dbReference type="SUPFAM" id="SSF54523">
    <property type="entry name" value="Pili subunits"/>
    <property type="match status" value="1"/>
</dbReference>
<evidence type="ECO:0000256" key="3">
    <source>
        <dbReference type="SAM" id="Phobius"/>
    </source>
</evidence>